<name>A0A7S2TQG8_9EUKA</name>
<accession>A0A7S2TQG8</accession>
<gene>
    <name evidence="2" type="ORF">LSP00402_LOCUS9194</name>
</gene>
<sequence>MKKQFSFASVNSENPEELKNSKNVQPRPRGDHPAADEDDGNWTECYSSVDRKTGYADQPKQQADSRVESDCLQGTTGTANPIVDEDASEFWLKNFKKRTVVTNLEFLEAMELSFPLEEDAVLQIICQYVVCHIGDPKSKRSSPCGNVVGDEGAYGLVTVADFNRLAQRFRPFCKCIANASKALTENVNGKYSLVQWYHGYVRDWTSILKNNPDRFLVREPRKKGAHHLLAVEYSKVFRRNGKELLGMNTKYLTIHRNGLYVWIDNGKKKGHPDINVALREITGGKKPIQSEVYNKWKNTHQFTITLGEPDMNGVIHAQLKKKDAWSSSAKGHLFLRSAESIRSISREGSRKSLFGACSQRSGSQRSLYDDLEKSFDPSMPKISSLSFQE</sequence>
<evidence type="ECO:0000313" key="2">
    <source>
        <dbReference type="EMBL" id="CAD9762494.1"/>
    </source>
</evidence>
<protein>
    <submittedName>
        <fullName evidence="2">Uncharacterized protein</fullName>
    </submittedName>
</protein>
<dbReference type="EMBL" id="HBHP01014759">
    <property type="protein sequence ID" value="CAD9762494.1"/>
    <property type="molecule type" value="Transcribed_RNA"/>
</dbReference>
<feature type="compositionally biased region" description="Polar residues" evidence="1">
    <location>
        <begin position="1"/>
        <end position="13"/>
    </location>
</feature>
<feature type="region of interest" description="Disordered" evidence="1">
    <location>
        <begin position="1"/>
        <end position="78"/>
    </location>
</feature>
<proteinExistence type="predicted"/>
<evidence type="ECO:0000256" key="1">
    <source>
        <dbReference type="SAM" id="MobiDB-lite"/>
    </source>
</evidence>
<organism evidence="2">
    <name type="scientific">Lotharella oceanica</name>
    <dbReference type="NCBI Taxonomy" id="641309"/>
    <lineage>
        <taxon>Eukaryota</taxon>
        <taxon>Sar</taxon>
        <taxon>Rhizaria</taxon>
        <taxon>Cercozoa</taxon>
        <taxon>Chlorarachniophyceae</taxon>
        <taxon>Lotharella</taxon>
    </lineage>
</organism>
<reference evidence="2" key="1">
    <citation type="submission" date="2021-01" db="EMBL/GenBank/DDBJ databases">
        <authorList>
            <person name="Corre E."/>
            <person name="Pelletier E."/>
            <person name="Niang G."/>
            <person name="Scheremetjew M."/>
            <person name="Finn R."/>
            <person name="Kale V."/>
            <person name="Holt S."/>
            <person name="Cochrane G."/>
            <person name="Meng A."/>
            <person name="Brown T."/>
            <person name="Cohen L."/>
        </authorList>
    </citation>
    <scope>NUCLEOTIDE SEQUENCE</scope>
    <source>
        <strain evidence="2">CCMP622</strain>
    </source>
</reference>
<dbReference type="AlphaFoldDB" id="A0A7S2TQG8"/>